<protein>
    <submittedName>
        <fullName evidence="1">Uncharacterized protein</fullName>
    </submittedName>
</protein>
<dbReference type="AlphaFoldDB" id="M0NGX2"/>
<gene>
    <name evidence="1" type="ORF">C451_00390</name>
</gene>
<organism evidence="1 2">
    <name type="scientific">Halococcus thailandensis JCM 13552</name>
    <dbReference type="NCBI Taxonomy" id="1227457"/>
    <lineage>
        <taxon>Archaea</taxon>
        <taxon>Methanobacteriati</taxon>
        <taxon>Methanobacteriota</taxon>
        <taxon>Stenosarchaea group</taxon>
        <taxon>Halobacteria</taxon>
        <taxon>Halobacteriales</taxon>
        <taxon>Halococcaceae</taxon>
        <taxon>Halococcus</taxon>
    </lineage>
</organism>
<dbReference type="EMBL" id="AOMF01000015">
    <property type="protein sequence ID" value="EMA56818.1"/>
    <property type="molecule type" value="Genomic_DNA"/>
</dbReference>
<evidence type="ECO:0000313" key="1">
    <source>
        <dbReference type="EMBL" id="EMA56818.1"/>
    </source>
</evidence>
<comment type="caution">
    <text evidence="1">The sequence shown here is derived from an EMBL/GenBank/DDBJ whole genome shotgun (WGS) entry which is preliminary data.</text>
</comment>
<keyword evidence="2" id="KW-1185">Reference proteome</keyword>
<sequence>MLFDVNDVLDNVSAASFGAFEFALQLVAFVFDFLDARFELLLGTTKLVILSHENMKVLSLLLTSGVEFGVKSLVFGLNGVKTL</sequence>
<accession>M0NGX2</accession>
<dbReference type="Proteomes" id="UP000011680">
    <property type="component" value="Unassembled WGS sequence"/>
</dbReference>
<reference evidence="1 2" key="1">
    <citation type="journal article" date="2014" name="PLoS Genet.">
        <title>Phylogenetically driven sequencing of extremely halophilic archaea reveals strategies for static and dynamic osmo-response.</title>
        <authorList>
            <person name="Becker E.A."/>
            <person name="Seitzer P.M."/>
            <person name="Tritt A."/>
            <person name="Larsen D."/>
            <person name="Krusor M."/>
            <person name="Yao A.I."/>
            <person name="Wu D."/>
            <person name="Madern D."/>
            <person name="Eisen J.A."/>
            <person name="Darling A.E."/>
            <person name="Facciotti M.T."/>
        </authorList>
    </citation>
    <scope>NUCLEOTIDE SEQUENCE [LARGE SCALE GENOMIC DNA]</scope>
    <source>
        <strain evidence="1 2">JCM 13552</strain>
    </source>
</reference>
<evidence type="ECO:0000313" key="2">
    <source>
        <dbReference type="Proteomes" id="UP000011680"/>
    </source>
</evidence>
<name>M0NGX2_9EURY</name>
<proteinExistence type="predicted"/>